<evidence type="ECO:0000256" key="2">
    <source>
        <dbReference type="SAM" id="MobiDB-lite"/>
    </source>
</evidence>
<gene>
    <name evidence="3" type="ORF">SAMN04488085_12327</name>
</gene>
<keyword evidence="1" id="KW-0175">Coiled coil</keyword>
<organism evidence="3 4">
    <name type="scientific">Geodermatophilus ruber</name>
    <dbReference type="NCBI Taxonomy" id="504800"/>
    <lineage>
        <taxon>Bacteria</taxon>
        <taxon>Bacillati</taxon>
        <taxon>Actinomycetota</taxon>
        <taxon>Actinomycetes</taxon>
        <taxon>Geodermatophilales</taxon>
        <taxon>Geodermatophilaceae</taxon>
        <taxon>Geodermatophilus</taxon>
    </lineage>
</organism>
<dbReference type="AlphaFoldDB" id="A0A1I4LQD9"/>
<dbReference type="InterPro" id="IPR043148">
    <property type="entry name" value="TagF_C"/>
</dbReference>
<dbReference type="Proteomes" id="UP000199152">
    <property type="component" value="Unassembled WGS sequence"/>
</dbReference>
<name>A0A1I4LQD9_9ACTN</name>
<dbReference type="RefSeq" id="WP_091329999.1">
    <property type="nucleotide sequence ID" value="NZ_FOSW01000023.1"/>
</dbReference>
<accession>A0A1I4LQD9</accession>
<evidence type="ECO:0008006" key="5">
    <source>
        <dbReference type="Google" id="ProtNLM"/>
    </source>
</evidence>
<dbReference type="STRING" id="504800.SAMN04488085_12327"/>
<feature type="compositionally biased region" description="Basic and acidic residues" evidence="2">
    <location>
        <begin position="461"/>
        <end position="470"/>
    </location>
</feature>
<sequence length="504" mass="56532">MILHRPVAKLRHVLERFGAMEERLVDLQARLQELQQVVADGQHRSEQAAAGRFEELRDSVHLAARRSGPTRRPTRALFLVHHIEAWDSYHDLVRAMRNAADFEPIVVSIPRRFPGADGFSYEEEIHRGLDARGVPHLRLPAHGAGEALRLIKAIDPDLVFRQSQWDVDVPDDLATHRLTFTRLCLIPYETMNLVENVPGPGGVNTAVDNPLHQAAWAVFCANDLMFDMARTDGVRAGDRFRVTGHPKADRLRAAAPSWPIDGRPSGQRRRRIVWSAHHSIGTTWSNFGAFPAMAEDMLAWATEDQDTEFVFMPHPALLTIVHSPESPVSPDRLVDWRAAWEALPNTAVFTDGDYAPLLVASDMLITDGLSMLVEYQLIERPIVYVERPDHRPFTPIGEMVRRGTHPVRTVAEARTVANPFLAGQPDPLRLQQARNVERLFGQESSVPRILDTLREMLAAERSDPVARPRDPAPLAGADQTAVLGRGRSQRWSDWLDEESQTSAG</sequence>
<reference evidence="3 4" key="1">
    <citation type="submission" date="2016-10" db="EMBL/GenBank/DDBJ databases">
        <authorList>
            <person name="de Groot N.N."/>
        </authorList>
    </citation>
    <scope>NUCLEOTIDE SEQUENCE [LARGE SCALE GENOMIC DNA]</scope>
    <source>
        <strain evidence="3 4">DSM 45317</strain>
    </source>
</reference>
<dbReference type="OrthoDB" id="2334812at2"/>
<dbReference type="EMBL" id="FOSW01000023">
    <property type="protein sequence ID" value="SFL93242.1"/>
    <property type="molecule type" value="Genomic_DNA"/>
</dbReference>
<feature type="coiled-coil region" evidence="1">
    <location>
        <begin position="17"/>
        <end position="44"/>
    </location>
</feature>
<keyword evidence="4" id="KW-1185">Reference proteome</keyword>
<evidence type="ECO:0000256" key="1">
    <source>
        <dbReference type="SAM" id="Coils"/>
    </source>
</evidence>
<feature type="compositionally biased region" description="Acidic residues" evidence="2">
    <location>
        <begin position="494"/>
        <end position="504"/>
    </location>
</feature>
<protein>
    <recommendedName>
        <fullName evidence="5">CDP-Glycerol:Poly(Glycerophosphate) glycerophosphotransferase</fullName>
    </recommendedName>
</protein>
<proteinExistence type="predicted"/>
<dbReference type="SUPFAM" id="SSF53756">
    <property type="entry name" value="UDP-Glycosyltransferase/glycogen phosphorylase"/>
    <property type="match status" value="1"/>
</dbReference>
<evidence type="ECO:0000313" key="4">
    <source>
        <dbReference type="Proteomes" id="UP000199152"/>
    </source>
</evidence>
<dbReference type="Gene3D" id="3.40.50.12580">
    <property type="match status" value="1"/>
</dbReference>
<dbReference type="InParanoid" id="A0A1I4LQD9"/>
<evidence type="ECO:0000313" key="3">
    <source>
        <dbReference type="EMBL" id="SFL93242.1"/>
    </source>
</evidence>
<feature type="region of interest" description="Disordered" evidence="2">
    <location>
        <begin position="461"/>
        <end position="504"/>
    </location>
</feature>